<dbReference type="AlphaFoldDB" id="A0AAV3T2K4"/>
<keyword evidence="10" id="KW-0902">Two-component regulatory system</keyword>
<proteinExistence type="predicted"/>
<evidence type="ECO:0000256" key="9">
    <source>
        <dbReference type="ARBA" id="ARBA00022989"/>
    </source>
</evidence>
<evidence type="ECO:0000256" key="12">
    <source>
        <dbReference type="SAM" id="Phobius"/>
    </source>
</evidence>
<dbReference type="PROSITE" id="PS50113">
    <property type="entry name" value="PAC"/>
    <property type="match status" value="1"/>
</dbReference>
<dbReference type="PANTHER" id="PTHR42878:SF7">
    <property type="entry name" value="SENSOR HISTIDINE KINASE GLRK"/>
    <property type="match status" value="1"/>
</dbReference>
<dbReference type="GO" id="GO:0016020">
    <property type="term" value="C:membrane"/>
    <property type="evidence" value="ECO:0007669"/>
    <property type="project" value="UniProtKB-SubCell"/>
</dbReference>
<dbReference type="CDD" id="cd00075">
    <property type="entry name" value="HATPase"/>
    <property type="match status" value="1"/>
</dbReference>
<dbReference type="Pfam" id="PF01590">
    <property type="entry name" value="GAF"/>
    <property type="match status" value="1"/>
</dbReference>
<feature type="domain" description="PAC" evidence="15">
    <location>
        <begin position="387"/>
        <end position="438"/>
    </location>
</feature>
<dbReference type="EMBL" id="BAAADU010000002">
    <property type="protein sequence ID" value="GAA0656877.1"/>
    <property type="molecule type" value="Genomic_DNA"/>
</dbReference>
<dbReference type="GO" id="GO:0005524">
    <property type="term" value="F:ATP binding"/>
    <property type="evidence" value="ECO:0007669"/>
    <property type="project" value="UniProtKB-KW"/>
</dbReference>
<protein>
    <recommendedName>
        <fullName evidence="3">histidine kinase</fullName>
        <ecNumber evidence="3">2.7.13.3</ecNumber>
    </recommendedName>
</protein>
<keyword evidence="4" id="KW-0808">Transferase</keyword>
<comment type="caution">
    <text evidence="16">The sequence shown here is derived from an EMBL/GenBank/DDBJ whole genome shotgun (WGS) entry which is preliminary data.</text>
</comment>
<dbReference type="NCBIfam" id="TIGR00229">
    <property type="entry name" value="sensory_box"/>
    <property type="match status" value="1"/>
</dbReference>
<evidence type="ECO:0000313" key="17">
    <source>
        <dbReference type="Proteomes" id="UP001500194"/>
    </source>
</evidence>
<keyword evidence="17" id="KW-1185">Reference proteome</keyword>
<evidence type="ECO:0000256" key="8">
    <source>
        <dbReference type="ARBA" id="ARBA00022840"/>
    </source>
</evidence>
<evidence type="ECO:0000259" key="13">
    <source>
        <dbReference type="PROSITE" id="PS50109"/>
    </source>
</evidence>
<dbReference type="InterPro" id="IPR035965">
    <property type="entry name" value="PAS-like_dom_sf"/>
</dbReference>
<dbReference type="GO" id="GO:0007234">
    <property type="term" value="P:osmosensory signaling via phosphorelay pathway"/>
    <property type="evidence" value="ECO:0007669"/>
    <property type="project" value="TreeGrafter"/>
</dbReference>
<dbReference type="InterPro" id="IPR004358">
    <property type="entry name" value="Sig_transdc_His_kin-like_C"/>
</dbReference>
<evidence type="ECO:0000313" key="16">
    <source>
        <dbReference type="EMBL" id="GAA0656877.1"/>
    </source>
</evidence>
<keyword evidence="7" id="KW-0418">Kinase</keyword>
<dbReference type="InterPro" id="IPR003018">
    <property type="entry name" value="GAF"/>
</dbReference>
<feature type="domain" description="Histidine kinase" evidence="13">
    <location>
        <begin position="449"/>
        <end position="689"/>
    </location>
</feature>
<dbReference type="PRINTS" id="PR00344">
    <property type="entry name" value="BCTRLSENSOR"/>
</dbReference>
<dbReference type="SMART" id="SM00387">
    <property type="entry name" value="HATPase_c"/>
    <property type="match status" value="1"/>
</dbReference>
<evidence type="ECO:0000256" key="11">
    <source>
        <dbReference type="ARBA" id="ARBA00023136"/>
    </source>
</evidence>
<dbReference type="GO" id="GO:0004673">
    <property type="term" value="F:protein histidine kinase activity"/>
    <property type="evidence" value="ECO:0007669"/>
    <property type="project" value="UniProtKB-EC"/>
</dbReference>
<organism evidence="16 17">
    <name type="scientific">Salarchaeum japonicum</name>
    <dbReference type="NCBI Taxonomy" id="555573"/>
    <lineage>
        <taxon>Archaea</taxon>
        <taxon>Methanobacteriati</taxon>
        <taxon>Methanobacteriota</taxon>
        <taxon>Stenosarchaea group</taxon>
        <taxon>Halobacteria</taxon>
        <taxon>Halobacteriales</taxon>
        <taxon>Halobacteriaceae</taxon>
    </lineage>
</organism>
<dbReference type="InterPro" id="IPR000014">
    <property type="entry name" value="PAS"/>
</dbReference>
<gene>
    <name evidence="16" type="ORF">GCM10009019_21130</name>
</gene>
<comment type="catalytic activity">
    <reaction evidence="1">
        <text>ATP + protein L-histidine = ADP + protein N-phospho-L-histidine.</text>
        <dbReference type="EC" id="2.7.13.3"/>
    </reaction>
</comment>
<evidence type="ECO:0000256" key="3">
    <source>
        <dbReference type="ARBA" id="ARBA00012438"/>
    </source>
</evidence>
<dbReference type="SMART" id="SM00091">
    <property type="entry name" value="PAS"/>
    <property type="match status" value="1"/>
</dbReference>
<evidence type="ECO:0000256" key="1">
    <source>
        <dbReference type="ARBA" id="ARBA00000085"/>
    </source>
</evidence>
<evidence type="ECO:0000256" key="6">
    <source>
        <dbReference type="ARBA" id="ARBA00022741"/>
    </source>
</evidence>
<dbReference type="GO" id="GO:0030295">
    <property type="term" value="F:protein kinase activator activity"/>
    <property type="evidence" value="ECO:0007669"/>
    <property type="project" value="TreeGrafter"/>
</dbReference>
<dbReference type="PROSITE" id="PS50109">
    <property type="entry name" value="HIS_KIN"/>
    <property type="match status" value="1"/>
</dbReference>
<feature type="transmembrane region" description="Helical" evidence="12">
    <location>
        <begin position="77"/>
        <end position="97"/>
    </location>
</feature>
<keyword evidence="8" id="KW-0067">ATP-binding</keyword>
<keyword evidence="11 12" id="KW-0472">Membrane</keyword>
<dbReference type="InterPro" id="IPR036890">
    <property type="entry name" value="HATPase_C_sf"/>
</dbReference>
<comment type="subcellular location">
    <subcellularLocation>
        <location evidence="2">Membrane</location>
        <topology evidence="2">Multi-pass membrane protein</topology>
    </subcellularLocation>
</comment>
<dbReference type="RefSeq" id="WP_227259791.1">
    <property type="nucleotide sequence ID" value="NZ_BAAADU010000002.1"/>
</dbReference>
<feature type="transmembrane region" description="Helical" evidence="12">
    <location>
        <begin position="109"/>
        <end position="129"/>
    </location>
</feature>
<dbReference type="Pfam" id="PF13426">
    <property type="entry name" value="PAS_9"/>
    <property type="match status" value="1"/>
</dbReference>
<sequence>MTGSVRRYAAGAAVSLVGVLTLLVPLYDIWDDVTDLSWGVATTFVENSPLIALSLGLIAAGVWLVRQEWSDDDLIRVAFWNVGGAAAVFLLYAWVMALQFWAMGELKPVVLALDGVLFGAVAAFAVGVYHTRQRRTMTVLRDRERNLRELHDVISDDTAAFDDKLDRLLDIGRDLFDAEFASFAHVDPETNEYRLEAVKSDDIDLAEGDVVPYSQTHCQEMIQEDETVQFAVRPYDAGEKPYGTDEGFEMYVGTPVYVGDAVYGSLCFLDREQSDAFADWELTMVELMGNWIGYELDRERYIEAQREHLQEREQRFESVVDAVDEYAIFMLDDEGRVKSWNEGAQNIKGYEPSDIIGEHIRTFYREEDAQAGKPERLLSQAAEEGQVHDEGWRVRKDGTQFWGDVTISARYDDGELQGYTKVTRDMTDERSYERALEHERERLEFMNRILRHNLLNGLNLVNARAQHLETTADLDADDREHLDIVRERVQDMSDLIDTMRTFMDAIVSDSDHDLQKMALRERLTGKVELARGTYDEATFDVHDLPDEDVLVYGDELLGEVFENILSNAVVHNDAATPHVEVWTTTGTTTIPVDADTGDPLSESADPMRRDVEHREHDAVTVHIADNGPGIPDEEKRAVLEKGVSELSEPGNGFGLYLVKEMLDAYGGSVDIRDNDPEGTVFAVTFLRAD</sequence>
<evidence type="ECO:0000256" key="2">
    <source>
        <dbReference type="ARBA" id="ARBA00004141"/>
    </source>
</evidence>
<dbReference type="PANTHER" id="PTHR42878">
    <property type="entry name" value="TWO-COMPONENT HISTIDINE KINASE"/>
    <property type="match status" value="1"/>
</dbReference>
<accession>A0AAV3T2K4</accession>
<evidence type="ECO:0000259" key="14">
    <source>
        <dbReference type="PROSITE" id="PS50112"/>
    </source>
</evidence>
<dbReference type="GO" id="GO:0000156">
    <property type="term" value="F:phosphorelay response regulator activity"/>
    <property type="evidence" value="ECO:0007669"/>
    <property type="project" value="TreeGrafter"/>
</dbReference>
<dbReference type="Gene3D" id="3.30.450.40">
    <property type="match status" value="1"/>
</dbReference>
<dbReference type="EC" id="2.7.13.3" evidence="3"/>
<dbReference type="Gene3D" id="3.30.565.10">
    <property type="entry name" value="Histidine kinase-like ATPase, C-terminal domain"/>
    <property type="match status" value="1"/>
</dbReference>
<dbReference type="CDD" id="cd00130">
    <property type="entry name" value="PAS"/>
    <property type="match status" value="1"/>
</dbReference>
<dbReference type="Gene3D" id="3.30.450.20">
    <property type="entry name" value="PAS domain"/>
    <property type="match status" value="1"/>
</dbReference>
<evidence type="ECO:0000259" key="15">
    <source>
        <dbReference type="PROSITE" id="PS50113"/>
    </source>
</evidence>
<keyword evidence="5 12" id="KW-0812">Transmembrane</keyword>
<reference evidence="16 17" key="1">
    <citation type="journal article" date="2019" name="Int. J. Syst. Evol. Microbiol.">
        <title>The Global Catalogue of Microorganisms (GCM) 10K type strain sequencing project: providing services to taxonomists for standard genome sequencing and annotation.</title>
        <authorList>
            <consortium name="The Broad Institute Genomics Platform"/>
            <consortium name="The Broad Institute Genome Sequencing Center for Infectious Disease"/>
            <person name="Wu L."/>
            <person name="Ma J."/>
        </authorList>
    </citation>
    <scope>NUCLEOTIDE SEQUENCE [LARGE SCALE GENOMIC DNA]</scope>
    <source>
        <strain evidence="16 17">JCM 16327</strain>
    </source>
</reference>
<keyword evidence="9 12" id="KW-1133">Transmembrane helix</keyword>
<dbReference type="InterPro" id="IPR029016">
    <property type="entry name" value="GAF-like_dom_sf"/>
</dbReference>
<evidence type="ECO:0000256" key="5">
    <source>
        <dbReference type="ARBA" id="ARBA00022692"/>
    </source>
</evidence>
<dbReference type="InterPro" id="IPR003594">
    <property type="entry name" value="HATPase_dom"/>
</dbReference>
<keyword evidence="6" id="KW-0547">Nucleotide-binding</keyword>
<dbReference type="SUPFAM" id="SSF55785">
    <property type="entry name" value="PYP-like sensor domain (PAS domain)"/>
    <property type="match status" value="1"/>
</dbReference>
<feature type="transmembrane region" description="Helical" evidence="12">
    <location>
        <begin position="47"/>
        <end position="65"/>
    </location>
</feature>
<feature type="transmembrane region" description="Helical" evidence="12">
    <location>
        <begin position="7"/>
        <end position="27"/>
    </location>
</feature>
<dbReference type="GeneID" id="68573207"/>
<dbReference type="InterPro" id="IPR050351">
    <property type="entry name" value="BphY/WalK/GraS-like"/>
</dbReference>
<dbReference type="PROSITE" id="PS50112">
    <property type="entry name" value="PAS"/>
    <property type="match status" value="1"/>
</dbReference>
<evidence type="ECO:0000256" key="4">
    <source>
        <dbReference type="ARBA" id="ARBA00022679"/>
    </source>
</evidence>
<name>A0AAV3T2K4_9EURY</name>
<dbReference type="Proteomes" id="UP001500194">
    <property type="component" value="Unassembled WGS sequence"/>
</dbReference>
<dbReference type="SUPFAM" id="SSF55874">
    <property type="entry name" value="ATPase domain of HSP90 chaperone/DNA topoisomerase II/histidine kinase"/>
    <property type="match status" value="1"/>
</dbReference>
<dbReference type="Pfam" id="PF02518">
    <property type="entry name" value="HATPase_c"/>
    <property type="match status" value="1"/>
</dbReference>
<dbReference type="InterPro" id="IPR005467">
    <property type="entry name" value="His_kinase_dom"/>
</dbReference>
<evidence type="ECO:0000256" key="7">
    <source>
        <dbReference type="ARBA" id="ARBA00022777"/>
    </source>
</evidence>
<dbReference type="InterPro" id="IPR000700">
    <property type="entry name" value="PAS-assoc_C"/>
</dbReference>
<dbReference type="SUPFAM" id="SSF55781">
    <property type="entry name" value="GAF domain-like"/>
    <property type="match status" value="1"/>
</dbReference>
<feature type="domain" description="PAS" evidence="14">
    <location>
        <begin position="312"/>
        <end position="385"/>
    </location>
</feature>
<evidence type="ECO:0000256" key="10">
    <source>
        <dbReference type="ARBA" id="ARBA00023012"/>
    </source>
</evidence>